<feature type="compositionally biased region" description="Low complexity" evidence="5">
    <location>
        <begin position="55"/>
        <end position="65"/>
    </location>
</feature>
<evidence type="ECO:0000256" key="2">
    <source>
        <dbReference type="ARBA" id="ARBA00022692"/>
    </source>
</evidence>
<feature type="transmembrane region" description="Helical" evidence="6">
    <location>
        <begin position="121"/>
        <end position="145"/>
    </location>
</feature>
<reference evidence="7" key="2">
    <citation type="journal article" date="2014" name="Int. J. Syst. Evol. Microbiol.">
        <title>Complete genome of a new Firmicutes species belonging to the dominant human colonic microbiota ('Ruminococcus bicirculans') reveals two chromosomes and a selective capacity to utilize plant glucans.</title>
        <authorList>
            <consortium name="NISC Comparative Sequencing Program"/>
            <person name="Wegmann U."/>
            <person name="Louis P."/>
            <person name="Goesmann A."/>
            <person name="Henrissat B."/>
            <person name="Duncan S.H."/>
            <person name="Flint H.J."/>
        </authorList>
    </citation>
    <scope>NUCLEOTIDE SEQUENCE</scope>
    <source>
        <strain evidence="7">CCM 7403</strain>
    </source>
</reference>
<reference evidence="8" key="4">
    <citation type="submission" date="2019-03" db="EMBL/GenBank/DDBJ databases">
        <authorList>
            <person name="Huang Y."/>
        </authorList>
    </citation>
    <scope>NUCLEOTIDE SEQUENCE</scope>
    <source>
        <strain evidence="8">JCM 16608</strain>
    </source>
</reference>
<feature type="compositionally biased region" description="Pro residues" evidence="5">
    <location>
        <begin position="36"/>
        <end position="54"/>
    </location>
</feature>
<reference evidence="8 9" key="1">
    <citation type="journal article" date="2008" name="Int. J. Syst. Evol. Microbiol.">
        <title>Nocardioides daphniae sp. nov., isolated from Daphnia cucullata (Crustacea: Cladocera).</title>
        <authorList>
            <person name="Toth E.M."/>
            <person name="Keki Z."/>
            <person name="Homonnay Z.G."/>
            <person name="Borsodi A.K."/>
            <person name="Marialigeti K."/>
            <person name="Schumann P."/>
        </authorList>
    </citation>
    <scope>NUCLEOTIDE SEQUENCE [LARGE SCALE GENOMIC DNA]</scope>
    <source>
        <strain evidence="8 9">JCM 16608</strain>
    </source>
</reference>
<dbReference type="InterPro" id="IPR019109">
    <property type="entry name" value="MamF_MmsF"/>
</dbReference>
<evidence type="ECO:0000313" key="8">
    <source>
        <dbReference type="EMBL" id="QCC77661.1"/>
    </source>
</evidence>
<sequence>MSNPEQPTEGPDPTQPSGTQPPATPPGQPQYGQPPYGQPPHGGPQGEPPYPPQGHPGQPQYGQPPQGQPPYGQPQYGQPQYGQPQYGQPSYGQPQAPQFGAALSGPMNPTQERFLASASHWGALIAGIFTSGSLAWLVPLAVLMLKGKESPVVRRQAVESLNFQISMLIYGAIVLVLALVTLGVGLLLFLPLAVWWLVAVVLAAVKVNNGEDHRYAAIFRFVT</sequence>
<keyword evidence="3 6" id="KW-1133">Transmembrane helix</keyword>
<dbReference type="RefSeq" id="WP_135832705.1">
    <property type="nucleotide sequence ID" value="NZ_BMCK01000005.1"/>
</dbReference>
<dbReference type="KEGG" id="ndp:E2C04_11635"/>
<dbReference type="Proteomes" id="UP000297025">
    <property type="component" value="Chromosome"/>
</dbReference>
<dbReference type="AlphaFoldDB" id="A0A4P7UDN3"/>
<evidence type="ECO:0000256" key="6">
    <source>
        <dbReference type="SAM" id="Phobius"/>
    </source>
</evidence>
<reference evidence="10" key="3">
    <citation type="journal article" date="2019" name="Int. J. Syst. Evol. Microbiol.">
        <title>The Global Catalogue of Microorganisms (GCM) 10K type strain sequencing project: providing services to taxonomists for standard genome sequencing and annotation.</title>
        <authorList>
            <consortium name="The Broad Institute Genomics Platform"/>
            <consortium name="The Broad Institute Genome Sequencing Center for Infectious Disease"/>
            <person name="Wu L."/>
            <person name="Ma J."/>
        </authorList>
    </citation>
    <scope>NUCLEOTIDE SEQUENCE [LARGE SCALE GENOMIC DNA]</scope>
    <source>
        <strain evidence="10">CCM 7403</strain>
    </source>
</reference>
<feature type="transmembrane region" description="Helical" evidence="6">
    <location>
        <begin position="186"/>
        <end position="205"/>
    </location>
</feature>
<dbReference type="OrthoDB" id="9808930at2"/>
<feature type="compositionally biased region" description="Low complexity" evidence="5">
    <location>
        <begin position="73"/>
        <end position="98"/>
    </location>
</feature>
<comment type="subcellular location">
    <subcellularLocation>
        <location evidence="1">Membrane</location>
        <topology evidence="1">Multi-pass membrane protein</topology>
    </subcellularLocation>
</comment>
<dbReference type="Pfam" id="PF09685">
    <property type="entry name" value="MamF_MmsF"/>
    <property type="match status" value="1"/>
</dbReference>
<keyword evidence="4 6" id="KW-0472">Membrane</keyword>
<organism evidence="8 9">
    <name type="scientific">Nocardioides daphniae</name>
    <dbReference type="NCBI Taxonomy" id="402297"/>
    <lineage>
        <taxon>Bacteria</taxon>
        <taxon>Bacillati</taxon>
        <taxon>Actinomycetota</taxon>
        <taxon>Actinomycetes</taxon>
        <taxon>Propionibacteriales</taxon>
        <taxon>Nocardioidaceae</taxon>
        <taxon>Nocardioides</taxon>
    </lineage>
</organism>
<evidence type="ECO:0000256" key="3">
    <source>
        <dbReference type="ARBA" id="ARBA00022989"/>
    </source>
</evidence>
<keyword evidence="2 6" id="KW-0812">Transmembrane</keyword>
<reference evidence="7" key="5">
    <citation type="submission" date="2024-05" db="EMBL/GenBank/DDBJ databases">
        <authorList>
            <person name="Sun Q."/>
            <person name="Sedlacek I."/>
        </authorList>
    </citation>
    <scope>NUCLEOTIDE SEQUENCE</scope>
    <source>
        <strain evidence="7">CCM 7403</strain>
    </source>
</reference>
<evidence type="ECO:0000313" key="7">
    <source>
        <dbReference type="EMBL" id="GGD29700.1"/>
    </source>
</evidence>
<protein>
    <submittedName>
        <fullName evidence="8">DUF4870 domain-containing protein</fullName>
    </submittedName>
</protein>
<evidence type="ECO:0000256" key="1">
    <source>
        <dbReference type="ARBA" id="ARBA00004141"/>
    </source>
</evidence>
<feature type="region of interest" description="Disordered" evidence="5">
    <location>
        <begin position="1"/>
        <end position="105"/>
    </location>
</feature>
<dbReference type="EMBL" id="BMCK01000005">
    <property type="protein sequence ID" value="GGD29700.1"/>
    <property type="molecule type" value="Genomic_DNA"/>
</dbReference>
<evidence type="ECO:0000256" key="4">
    <source>
        <dbReference type="ARBA" id="ARBA00023136"/>
    </source>
</evidence>
<evidence type="ECO:0000313" key="9">
    <source>
        <dbReference type="Proteomes" id="UP000297025"/>
    </source>
</evidence>
<dbReference type="EMBL" id="CP038462">
    <property type="protein sequence ID" value="QCC77661.1"/>
    <property type="molecule type" value="Genomic_DNA"/>
</dbReference>
<evidence type="ECO:0000256" key="5">
    <source>
        <dbReference type="SAM" id="MobiDB-lite"/>
    </source>
</evidence>
<proteinExistence type="predicted"/>
<gene>
    <name evidence="8" type="ORF">E2C04_11635</name>
    <name evidence="7" type="ORF">GCM10007231_31480</name>
</gene>
<name>A0A4P7UDN3_9ACTN</name>
<keyword evidence="10" id="KW-1185">Reference proteome</keyword>
<accession>A0A4P7UDN3</accession>
<evidence type="ECO:0000313" key="10">
    <source>
        <dbReference type="Proteomes" id="UP000630594"/>
    </source>
</evidence>
<dbReference type="Proteomes" id="UP000630594">
    <property type="component" value="Unassembled WGS sequence"/>
</dbReference>
<feature type="transmembrane region" description="Helical" evidence="6">
    <location>
        <begin position="157"/>
        <end position="180"/>
    </location>
</feature>